<gene>
    <name evidence="1" type="ORF">HCR_23300</name>
</gene>
<protein>
    <submittedName>
        <fullName evidence="1">Uncharacterized protein</fullName>
    </submittedName>
</protein>
<name>A0ABM8FNS5_9BACT</name>
<keyword evidence="1" id="KW-0614">Plasmid</keyword>
<keyword evidence="2" id="KW-1185">Reference proteome</keyword>
<accession>A0ABM8FNS5</accession>
<evidence type="ECO:0000313" key="1">
    <source>
        <dbReference type="EMBL" id="BDY14017.1"/>
    </source>
</evidence>
<dbReference type="Proteomes" id="UP001321445">
    <property type="component" value="Plasmid pISO32_1"/>
</dbReference>
<evidence type="ECO:0000313" key="2">
    <source>
        <dbReference type="Proteomes" id="UP001321445"/>
    </source>
</evidence>
<dbReference type="EMBL" id="AP027371">
    <property type="protein sequence ID" value="BDY14017.1"/>
    <property type="molecule type" value="Genomic_DNA"/>
</dbReference>
<sequence>MTDKNSLIVEIKEKYKLEINDLWDLYDLFMEKGKIVYRFSWEFYNGTPASNGCCCFYRLGDYIIFLSDDFGGDGPYRISEFWRIFWEKECCRWISCADEMYVETMLPVDRILKNWHIEKNGCTLWINDKKYMTINGELRKVRDRQ</sequence>
<geneLocation type="plasmid" evidence="1 2">
    <name>pISO32_1</name>
</geneLocation>
<reference evidence="1 2" key="1">
    <citation type="submission" date="2023-03" db="EMBL/GenBank/DDBJ databases">
        <title>Description of Hydrogenimonas sp. ISO32.</title>
        <authorList>
            <person name="Mino S."/>
            <person name="Fukazawa S."/>
            <person name="Sawabe T."/>
        </authorList>
    </citation>
    <scope>NUCLEOTIDE SEQUENCE [LARGE SCALE GENOMIC DNA]</scope>
    <source>
        <strain evidence="1 2">ISO32</strain>
        <plasmid evidence="1 2">pISO32_1</plasmid>
    </source>
</reference>
<dbReference type="RefSeq" id="WP_286338076.1">
    <property type="nucleotide sequence ID" value="NZ_AP027371.1"/>
</dbReference>
<organism evidence="1 2">
    <name type="scientific">Hydrogenimonas cancrithermarum</name>
    <dbReference type="NCBI Taxonomy" id="2993563"/>
    <lineage>
        <taxon>Bacteria</taxon>
        <taxon>Pseudomonadati</taxon>
        <taxon>Campylobacterota</taxon>
        <taxon>Epsilonproteobacteria</taxon>
        <taxon>Campylobacterales</taxon>
        <taxon>Hydrogenimonadaceae</taxon>
        <taxon>Hydrogenimonas</taxon>
    </lineage>
</organism>
<proteinExistence type="predicted"/>